<feature type="compositionally biased region" description="Basic residues" evidence="1">
    <location>
        <begin position="238"/>
        <end position="248"/>
    </location>
</feature>
<feature type="compositionally biased region" description="Basic and acidic residues" evidence="1">
    <location>
        <begin position="204"/>
        <end position="217"/>
    </location>
</feature>
<sequence length="392" mass="42530">MLWRQVLGNDERGRLGVAGGGNKTLESIESAGGGSDANGVVGRIHAGLGRHGLTPSASIDHMRWGLLPGLHACTGPCQGNPARTTMAGRRGAPTLRCLDADVASAMFRWRTGSGAARPRSDKIQPRIMCRRQSRAGDNNVREGSGHAGVLHSMRSRSGRSNEVLRRVWRACARRRRCRDGLRRRRRPARGPRGPPIHGAFAGDQPDRSLDPRSDPRCTDQAFGGPEPCMPRVPAPHPRAGRVRCRSPGRCRQGGLPGKDPRGTVARRDLPRAQERLAQCPCHGGHGRAADHRRAPPRARCRPVACAWPPGVRLRRGGPGALDGHGGRASGVNTQRQCRRGHLAPRFDFCLRSARPWIAARTTGHHGEPGLRAVTHRLVACRLRSPLRLGLGR</sequence>
<proteinExistence type="predicted"/>
<name>A0A6J7EVA7_9ZZZZ</name>
<accession>A0A6J7EVA7</accession>
<feature type="compositionally biased region" description="Basic residues" evidence="1">
    <location>
        <begin position="179"/>
        <end position="189"/>
    </location>
</feature>
<organism evidence="2">
    <name type="scientific">freshwater metagenome</name>
    <dbReference type="NCBI Taxonomy" id="449393"/>
    <lineage>
        <taxon>unclassified sequences</taxon>
        <taxon>metagenomes</taxon>
        <taxon>ecological metagenomes</taxon>
    </lineage>
</organism>
<dbReference type="EMBL" id="CAFBLS010000254">
    <property type="protein sequence ID" value="CAB4884995.1"/>
    <property type="molecule type" value="Genomic_DNA"/>
</dbReference>
<evidence type="ECO:0000313" key="2">
    <source>
        <dbReference type="EMBL" id="CAB4884995.1"/>
    </source>
</evidence>
<dbReference type="AlphaFoldDB" id="A0A6J7EVA7"/>
<reference evidence="2" key="1">
    <citation type="submission" date="2020-05" db="EMBL/GenBank/DDBJ databases">
        <authorList>
            <person name="Chiriac C."/>
            <person name="Salcher M."/>
            <person name="Ghai R."/>
            <person name="Kavagutti S V."/>
        </authorList>
    </citation>
    <scope>NUCLEOTIDE SEQUENCE</scope>
</reference>
<feature type="region of interest" description="Disordered" evidence="1">
    <location>
        <begin position="179"/>
        <end position="264"/>
    </location>
</feature>
<evidence type="ECO:0000256" key="1">
    <source>
        <dbReference type="SAM" id="MobiDB-lite"/>
    </source>
</evidence>
<feature type="compositionally biased region" description="Pro residues" evidence="1">
    <location>
        <begin position="227"/>
        <end position="236"/>
    </location>
</feature>
<protein>
    <submittedName>
        <fullName evidence="2">Unannotated protein</fullName>
    </submittedName>
</protein>
<gene>
    <name evidence="2" type="ORF">UFOPK3402_01692</name>
</gene>